<dbReference type="InterPro" id="IPR000415">
    <property type="entry name" value="Nitroreductase-like"/>
</dbReference>
<keyword evidence="4" id="KW-1185">Reference proteome</keyword>
<protein>
    <submittedName>
        <fullName evidence="3">Twin-arginine translocation pathway signal protein</fullName>
    </submittedName>
</protein>
<comment type="caution">
    <text evidence="3">The sequence shown here is derived from an EMBL/GenBank/DDBJ whole genome shotgun (WGS) entry which is preliminary data.</text>
</comment>
<dbReference type="RefSeq" id="WP_109253852.1">
    <property type="nucleotide sequence ID" value="NZ_QEXV01000007.1"/>
</dbReference>
<dbReference type="SUPFAM" id="SSF55469">
    <property type="entry name" value="FMN-dependent nitroreductase-like"/>
    <property type="match status" value="2"/>
</dbReference>
<proteinExistence type="predicted"/>
<organism evidence="3 4">
    <name type="scientific">Marinicauda salina</name>
    <dbReference type="NCBI Taxonomy" id="2135793"/>
    <lineage>
        <taxon>Bacteria</taxon>
        <taxon>Pseudomonadati</taxon>
        <taxon>Pseudomonadota</taxon>
        <taxon>Alphaproteobacteria</taxon>
        <taxon>Maricaulales</taxon>
        <taxon>Maricaulaceae</taxon>
        <taxon>Marinicauda</taxon>
    </lineage>
</organism>
<evidence type="ECO:0000313" key="4">
    <source>
        <dbReference type="Proteomes" id="UP000245168"/>
    </source>
</evidence>
<name>A0A2U2BQR3_9PROT</name>
<feature type="region of interest" description="Disordered" evidence="1">
    <location>
        <begin position="390"/>
        <end position="409"/>
    </location>
</feature>
<feature type="transmembrane region" description="Helical" evidence="2">
    <location>
        <begin position="12"/>
        <end position="31"/>
    </location>
</feature>
<accession>A0A2U2BQR3</accession>
<dbReference type="AlphaFoldDB" id="A0A2U2BQR3"/>
<evidence type="ECO:0000256" key="2">
    <source>
        <dbReference type="SAM" id="Phobius"/>
    </source>
</evidence>
<dbReference type="EMBL" id="QEXV01000007">
    <property type="protein sequence ID" value="PWE16350.1"/>
    <property type="molecule type" value="Genomic_DNA"/>
</dbReference>
<dbReference type="OrthoDB" id="8156917at2"/>
<dbReference type="GO" id="GO:0016491">
    <property type="term" value="F:oxidoreductase activity"/>
    <property type="evidence" value="ECO:0007669"/>
    <property type="project" value="InterPro"/>
</dbReference>
<gene>
    <name evidence="3" type="ORF">DDZ18_13075</name>
</gene>
<evidence type="ECO:0000313" key="3">
    <source>
        <dbReference type="EMBL" id="PWE16350.1"/>
    </source>
</evidence>
<dbReference type="NCBIfam" id="NF047509">
    <property type="entry name" value="Rv3131_FMN_oxido"/>
    <property type="match status" value="1"/>
</dbReference>
<keyword evidence="2" id="KW-0812">Transmembrane</keyword>
<reference evidence="4" key="1">
    <citation type="submission" date="2018-05" db="EMBL/GenBank/DDBJ databases">
        <authorList>
            <person name="Liu B.-T."/>
        </authorList>
    </citation>
    <scope>NUCLEOTIDE SEQUENCE [LARGE SCALE GENOMIC DNA]</scope>
    <source>
        <strain evidence="4">WD6-1</strain>
    </source>
</reference>
<keyword evidence="2" id="KW-0472">Membrane</keyword>
<dbReference type="Proteomes" id="UP000245168">
    <property type="component" value="Unassembled WGS sequence"/>
</dbReference>
<evidence type="ECO:0000256" key="1">
    <source>
        <dbReference type="SAM" id="MobiDB-lite"/>
    </source>
</evidence>
<sequence length="409" mass="44029">MADQKKRRTLRLLGFGGAALLVVGAGGGWVVTRTPREATEPWRIAGEPHEDPRITILRWAVLAPSSHNLQPWIADLSEPGVVTVLPDTGLLLPRTDPFARQTVVSLGGFLEAIDLAAAANGFATETTLFPEGVYPMSLDDRPVARIALAENPEAEPDVLFDQLGARRTIKTAYDPGRPPPPETLEYLRRGAEASRVAFGAETSPDAVAPLREIVREAGIRELMTPRVQAETVAVMRIGKAEINANPDGIALQGPAIEAMAAAGMVTRSAMMDPESTAFRQGVTMYEEQAAGTPAFVWLATERNDRESQVAAGRSWLRMQLEATARGLALHPMSQALQEYQEVSEFYDAVHTRLGLGGRLGTIQMLARAGYADPPGHPQPRWAAADKLVGGAGTAAQRPNLRVPESAFRA</sequence>
<keyword evidence="2" id="KW-1133">Transmembrane helix</keyword>
<dbReference type="Gene3D" id="3.40.109.10">
    <property type="entry name" value="NADH Oxidase"/>
    <property type="match status" value="1"/>
</dbReference>